<dbReference type="Gramene" id="OB10G10090.1">
    <property type="protein sequence ID" value="OB10G10090.1"/>
    <property type="gene ID" value="OB10G10090"/>
</dbReference>
<organism evidence="2">
    <name type="scientific">Oryza brachyantha</name>
    <name type="common">malo sina</name>
    <dbReference type="NCBI Taxonomy" id="4533"/>
    <lineage>
        <taxon>Eukaryota</taxon>
        <taxon>Viridiplantae</taxon>
        <taxon>Streptophyta</taxon>
        <taxon>Embryophyta</taxon>
        <taxon>Tracheophyta</taxon>
        <taxon>Spermatophyta</taxon>
        <taxon>Magnoliopsida</taxon>
        <taxon>Liliopsida</taxon>
        <taxon>Poales</taxon>
        <taxon>Poaceae</taxon>
        <taxon>BOP clade</taxon>
        <taxon>Oryzoideae</taxon>
        <taxon>Oryzeae</taxon>
        <taxon>Oryzinae</taxon>
        <taxon>Oryza</taxon>
    </lineage>
</organism>
<dbReference type="AlphaFoldDB" id="J3N0G1"/>
<reference evidence="2" key="1">
    <citation type="journal article" date="2013" name="Nat. Commun.">
        <title>Whole-genome sequencing of Oryza brachyantha reveals mechanisms underlying Oryza genome evolution.</title>
        <authorList>
            <person name="Chen J."/>
            <person name="Huang Q."/>
            <person name="Gao D."/>
            <person name="Wang J."/>
            <person name="Lang Y."/>
            <person name="Liu T."/>
            <person name="Li B."/>
            <person name="Bai Z."/>
            <person name="Luis Goicoechea J."/>
            <person name="Liang C."/>
            <person name="Chen C."/>
            <person name="Zhang W."/>
            <person name="Sun S."/>
            <person name="Liao Y."/>
            <person name="Zhang X."/>
            <person name="Yang L."/>
            <person name="Song C."/>
            <person name="Wang M."/>
            <person name="Shi J."/>
            <person name="Liu G."/>
            <person name="Liu J."/>
            <person name="Zhou H."/>
            <person name="Zhou W."/>
            <person name="Yu Q."/>
            <person name="An N."/>
            <person name="Chen Y."/>
            <person name="Cai Q."/>
            <person name="Wang B."/>
            <person name="Liu B."/>
            <person name="Min J."/>
            <person name="Huang Y."/>
            <person name="Wu H."/>
            <person name="Li Z."/>
            <person name="Zhang Y."/>
            <person name="Yin Y."/>
            <person name="Song W."/>
            <person name="Jiang J."/>
            <person name="Jackson S.A."/>
            <person name="Wing R.A."/>
            <person name="Wang J."/>
            <person name="Chen M."/>
        </authorList>
    </citation>
    <scope>NUCLEOTIDE SEQUENCE [LARGE SCALE GENOMIC DNA]</scope>
    <source>
        <strain evidence="2">cv. IRGC 101232</strain>
    </source>
</reference>
<feature type="region of interest" description="Disordered" evidence="1">
    <location>
        <begin position="41"/>
        <end position="96"/>
    </location>
</feature>
<reference evidence="2" key="2">
    <citation type="submission" date="2013-04" db="UniProtKB">
        <authorList>
            <consortium name="EnsemblPlants"/>
        </authorList>
    </citation>
    <scope>IDENTIFICATION</scope>
</reference>
<keyword evidence="3" id="KW-1185">Reference proteome</keyword>
<name>J3N0G1_ORYBR</name>
<dbReference type="Proteomes" id="UP000006038">
    <property type="component" value="Chromosome 10"/>
</dbReference>
<sequence>MSCPTFIVLCDAFAAIVTKEATKFIATIPIRHWCMRAKGGGNRQPLLDDSAPPPPSAGQESRSNKLGAAGDNQFDQAVDVDTFTIKEDRQKPTFQA</sequence>
<proteinExistence type="predicted"/>
<dbReference type="HOGENOM" id="CLU_2363063_0_0_1"/>
<dbReference type="EnsemblPlants" id="OB10G10090.1">
    <property type="protein sequence ID" value="OB10G10090.1"/>
    <property type="gene ID" value="OB10G10090"/>
</dbReference>
<accession>J3N0G1</accession>
<feature type="compositionally biased region" description="Basic and acidic residues" evidence="1">
    <location>
        <begin position="84"/>
        <end position="96"/>
    </location>
</feature>
<evidence type="ECO:0000256" key="1">
    <source>
        <dbReference type="SAM" id="MobiDB-lite"/>
    </source>
</evidence>
<evidence type="ECO:0000313" key="2">
    <source>
        <dbReference type="EnsemblPlants" id="OB10G10090.1"/>
    </source>
</evidence>
<evidence type="ECO:0000313" key="3">
    <source>
        <dbReference type="Proteomes" id="UP000006038"/>
    </source>
</evidence>
<protein>
    <submittedName>
        <fullName evidence="2">Uncharacterized protein</fullName>
    </submittedName>
</protein>